<dbReference type="PANTHER" id="PTHR13204:SF1">
    <property type="entry name" value="ESTER HYDROLASE C11ORF54"/>
    <property type="match status" value="1"/>
</dbReference>
<evidence type="ECO:0000256" key="1">
    <source>
        <dbReference type="ARBA" id="ARBA00004123"/>
    </source>
</evidence>
<keyword evidence="9" id="KW-1185">Reference proteome</keyword>
<evidence type="ECO:0000256" key="4">
    <source>
        <dbReference type="ARBA" id="ARBA00022801"/>
    </source>
</evidence>
<reference evidence="8" key="1">
    <citation type="submission" date="2023-07" db="EMBL/GenBank/DDBJ databases">
        <authorList>
            <person name="Stuckert A."/>
        </authorList>
    </citation>
    <scope>NUCLEOTIDE SEQUENCE</scope>
</reference>
<dbReference type="SUPFAM" id="SSF117856">
    <property type="entry name" value="AF0104/ALDC/Ptd012-like"/>
    <property type="match status" value="1"/>
</dbReference>
<evidence type="ECO:0000259" key="7">
    <source>
        <dbReference type="SMART" id="SM01168"/>
    </source>
</evidence>
<dbReference type="InterPro" id="IPR036397">
    <property type="entry name" value="RNaseH_sf"/>
</dbReference>
<comment type="subunit">
    <text evidence="2">Monomer.</text>
</comment>
<keyword evidence="4" id="KW-0378">Hydrolase</keyword>
<protein>
    <recommendedName>
        <fullName evidence="7">DUF1907 domain-containing protein</fullName>
    </recommendedName>
</protein>
<dbReference type="Proteomes" id="UP001176940">
    <property type="component" value="Unassembled WGS sequence"/>
</dbReference>
<feature type="domain" description="DUF1907" evidence="7">
    <location>
        <begin position="64"/>
        <end position="317"/>
    </location>
</feature>
<comment type="caution">
    <text evidence="8">The sequence shown here is derived from an EMBL/GenBank/DDBJ whole genome shotgun (WGS) entry which is preliminary data.</text>
</comment>
<dbReference type="PANTHER" id="PTHR13204">
    <property type="entry name" value="PTD012 PROTEIN"/>
    <property type="match status" value="1"/>
</dbReference>
<evidence type="ECO:0000256" key="3">
    <source>
        <dbReference type="ARBA" id="ARBA00022723"/>
    </source>
</evidence>
<sequence length="395" mass="44701">MLKVSRLQYAKQHRDKPQNFWNKVIWSDETTIELFGHNHKRYIWREVNKAYDERDTIPTVKHRVLECGLKRNYAEVLVKVVDCPDLTLEPFRFPVKGLCGKSRIVDVGGVPYLVPTARLDKIYNMNTVAKKIDLPGAYLLGAGASSHNSVGMNAEMIFSIKAESATSPAVNCNYMASVNPTDNGCLLEKCKEKYSDYDFGLLSNLYASEGKPGKVIEVKVKRRTGKENFVSCMRKSLKAQYGDKSVGMGGSFIIQEGKAKLHIMPREFSACPLNTDEDVDRWLNFYDMKAPLICQSVFVSHDPNWCRTAADFSAAELHCDLQYNVNQCEKKKAVRMVQKNLRRNAADFKEVHITSFLQFCSVSAADFSAPCAQLFFHIDLHCTAQKLYRNCAETA</sequence>
<comment type="subcellular location">
    <subcellularLocation>
        <location evidence="1">Nucleus</location>
    </subcellularLocation>
</comment>
<dbReference type="CDD" id="cd17298">
    <property type="entry name" value="DUF1907"/>
    <property type="match status" value="1"/>
</dbReference>
<keyword evidence="5" id="KW-0862">Zinc</keyword>
<dbReference type="Gene3D" id="3.30.420.10">
    <property type="entry name" value="Ribonuclease H-like superfamily/Ribonuclease H"/>
    <property type="match status" value="1"/>
</dbReference>
<dbReference type="SMART" id="SM01168">
    <property type="entry name" value="DUF1907"/>
    <property type="match status" value="1"/>
</dbReference>
<dbReference type="EMBL" id="CAUEEQ010059376">
    <property type="protein sequence ID" value="CAJ0964204.1"/>
    <property type="molecule type" value="Genomic_DNA"/>
</dbReference>
<dbReference type="Pfam" id="PF08925">
    <property type="entry name" value="DUF1907"/>
    <property type="match status" value="1"/>
</dbReference>
<evidence type="ECO:0000313" key="9">
    <source>
        <dbReference type="Proteomes" id="UP001176940"/>
    </source>
</evidence>
<gene>
    <name evidence="8" type="ORF">RIMI_LOCUS18981143</name>
</gene>
<evidence type="ECO:0000256" key="5">
    <source>
        <dbReference type="ARBA" id="ARBA00022833"/>
    </source>
</evidence>
<evidence type="ECO:0000256" key="6">
    <source>
        <dbReference type="ARBA" id="ARBA00023242"/>
    </source>
</evidence>
<proteinExistence type="predicted"/>
<name>A0ABN9MBP5_9NEOB</name>
<dbReference type="InterPro" id="IPR015021">
    <property type="entry name" value="C11orf54_DUF1907"/>
</dbReference>
<evidence type="ECO:0000256" key="2">
    <source>
        <dbReference type="ARBA" id="ARBA00011245"/>
    </source>
</evidence>
<evidence type="ECO:0000313" key="8">
    <source>
        <dbReference type="EMBL" id="CAJ0964204.1"/>
    </source>
</evidence>
<organism evidence="8 9">
    <name type="scientific">Ranitomeya imitator</name>
    <name type="common">mimic poison frog</name>
    <dbReference type="NCBI Taxonomy" id="111125"/>
    <lineage>
        <taxon>Eukaryota</taxon>
        <taxon>Metazoa</taxon>
        <taxon>Chordata</taxon>
        <taxon>Craniata</taxon>
        <taxon>Vertebrata</taxon>
        <taxon>Euteleostomi</taxon>
        <taxon>Amphibia</taxon>
        <taxon>Batrachia</taxon>
        <taxon>Anura</taxon>
        <taxon>Neobatrachia</taxon>
        <taxon>Hyloidea</taxon>
        <taxon>Dendrobatidae</taxon>
        <taxon>Dendrobatinae</taxon>
        <taxon>Ranitomeya</taxon>
    </lineage>
</organism>
<keyword evidence="6" id="KW-0539">Nucleus</keyword>
<keyword evidence="3" id="KW-0479">Metal-binding</keyword>
<accession>A0ABN9MBP5</accession>